<dbReference type="InterPro" id="IPR004000">
    <property type="entry name" value="Actin"/>
</dbReference>
<evidence type="ECO:0000313" key="9">
    <source>
        <dbReference type="Proteomes" id="UP000189580"/>
    </source>
</evidence>
<dbReference type="Proteomes" id="UP000189580">
    <property type="component" value="Chromosome b"/>
</dbReference>
<dbReference type="GO" id="GO:0005737">
    <property type="term" value="C:cytoplasm"/>
    <property type="evidence" value="ECO:0007669"/>
    <property type="project" value="UniProtKB-SubCell"/>
</dbReference>
<comment type="subcellular location">
    <subcellularLocation>
        <location evidence="1">Cytoplasm</location>
    </subcellularLocation>
</comment>
<evidence type="ECO:0000256" key="2">
    <source>
        <dbReference type="ARBA" id="ARBA00005665"/>
    </source>
</evidence>
<evidence type="ECO:0000256" key="4">
    <source>
        <dbReference type="ARBA" id="ARBA00022490"/>
    </source>
</evidence>
<protein>
    <recommendedName>
        <fullName evidence="3">Actin-like protein ARP6</fullName>
    </recommendedName>
    <alternativeName>
        <fullName evidence="7">Actin-like protein arp6</fullName>
    </alternativeName>
</protein>
<comment type="subunit">
    <text evidence="6">Component of the SWR1 chromatin remodeling complex.</text>
</comment>
<dbReference type="KEGG" id="slb:AWJ20_1983"/>
<dbReference type="PANTHER" id="PTHR11937">
    <property type="entry name" value="ACTIN"/>
    <property type="match status" value="1"/>
</dbReference>
<dbReference type="Gene3D" id="3.90.640.10">
    <property type="entry name" value="Actin, Chain A, domain 4"/>
    <property type="match status" value="1"/>
</dbReference>
<dbReference type="InterPro" id="IPR043129">
    <property type="entry name" value="ATPase_NBD"/>
</dbReference>
<sequence>MSVLVIDNGAYELKIGYATDDKNPAHFRVSNSITRSKDRRTYVGNEIENCRDYAGLTYRRPHERGQLVNWETQKAIWDNQFYGKTSKLVGMNGGKPVDPSETSLILTEMPYSLPALSSNMDQIVFEEYGFDSYYRCTPGSLVPWNDIRELYNDTSSRSSPVSECALVIDSGFSSTHVLPVVLGEVYWPAAKRINIGGKHLTNYLKETVSFRYYNMMEETFLMNVIKERVCFVSLKYQLDLEEAHINKRKSLLRIDYALPDYRTSKLGHIVKGATSSNDSNQVLTLTNERFTIPEALFRPSDLNLDQAGIPETAINCVKLMPEEIQSMLLSNVVLVGGNAVLPGYKERIREELQSFSPQGVNLRVGMPVDPISYAWQGGCRLGSQKDMLSKAYVTKADYMEHGVNLCLSRFGIKKMDNSIAMD</sequence>
<reference evidence="8 9" key="1">
    <citation type="submission" date="2016-02" db="EMBL/GenBank/DDBJ databases">
        <title>Complete genome sequence and transcriptome regulation of the pentose utilising yeast Sugiyamaella lignohabitans.</title>
        <authorList>
            <person name="Bellasio M."/>
            <person name="Peymann A."/>
            <person name="Valli M."/>
            <person name="Sipitzky M."/>
            <person name="Graf A."/>
            <person name="Sauer M."/>
            <person name="Marx H."/>
            <person name="Mattanovich D."/>
        </authorList>
    </citation>
    <scope>NUCLEOTIDE SEQUENCE [LARGE SCALE GENOMIC DNA]</scope>
    <source>
        <strain evidence="8 9">CBS 10342</strain>
    </source>
</reference>
<gene>
    <name evidence="8" type="primary">ARP6</name>
    <name evidence="8" type="ORF">AWJ20_1983</name>
</gene>
<dbReference type="CDD" id="cd10210">
    <property type="entry name" value="ASKHA_NBD_Arp6"/>
    <property type="match status" value="1"/>
</dbReference>
<keyword evidence="4" id="KW-0963">Cytoplasm</keyword>
<dbReference type="EMBL" id="CP014503">
    <property type="protein sequence ID" value="ANB14395.1"/>
    <property type="molecule type" value="Genomic_DNA"/>
</dbReference>
<dbReference type="SMART" id="SM00268">
    <property type="entry name" value="ACTIN"/>
    <property type="match status" value="1"/>
</dbReference>
<dbReference type="Pfam" id="PF00022">
    <property type="entry name" value="Actin"/>
    <property type="match status" value="1"/>
</dbReference>
<comment type="function">
    <text evidence="5">Component of the SWR1 complex which mediates the ATP-dependent exchange of histone H2A for the H2A variant HZT1 leading to transcriptional regulation of selected genes by chromatin remodeling. Involved in chromosome stability.</text>
</comment>
<dbReference type="FunFam" id="3.90.640.10:FF:000014">
    <property type="entry name" value="Putative actin-related protein 6"/>
    <property type="match status" value="1"/>
</dbReference>
<dbReference type="Gene3D" id="3.30.420.40">
    <property type="match status" value="2"/>
</dbReference>
<evidence type="ECO:0000256" key="6">
    <source>
        <dbReference type="ARBA" id="ARBA00063309"/>
    </source>
</evidence>
<proteinExistence type="inferred from homology"/>
<name>A0A167ERS4_9ASCO</name>
<dbReference type="AlphaFoldDB" id="A0A167ERS4"/>
<evidence type="ECO:0000256" key="3">
    <source>
        <dbReference type="ARBA" id="ARBA00018633"/>
    </source>
</evidence>
<dbReference type="GO" id="GO:0006338">
    <property type="term" value="P:chromatin remodeling"/>
    <property type="evidence" value="ECO:0007669"/>
    <property type="project" value="EnsemblFungi"/>
</dbReference>
<accession>A0A167ERS4</accession>
<evidence type="ECO:0000256" key="5">
    <source>
        <dbReference type="ARBA" id="ARBA00025222"/>
    </source>
</evidence>
<dbReference type="SUPFAM" id="SSF53067">
    <property type="entry name" value="Actin-like ATPase domain"/>
    <property type="match status" value="2"/>
</dbReference>
<evidence type="ECO:0000256" key="1">
    <source>
        <dbReference type="ARBA" id="ARBA00004496"/>
    </source>
</evidence>
<comment type="similarity">
    <text evidence="2">Belongs to the actin family. ARP6 subfamily.</text>
</comment>
<dbReference type="GO" id="GO:0000812">
    <property type="term" value="C:Swr1 complex"/>
    <property type="evidence" value="ECO:0007669"/>
    <property type="project" value="EnsemblFungi"/>
</dbReference>
<evidence type="ECO:0000313" key="8">
    <source>
        <dbReference type="EMBL" id="ANB14395.1"/>
    </source>
</evidence>
<evidence type="ECO:0000256" key="7">
    <source>
        <dbReference type="ARBA" id="ARBA00073820"/>
    </source>
</evidence>
<dbReference type="GO" id="GO:0034399">
    <property type="term" value="C:nuclear periphery"/>
    <property type="evidence" value="ECO:0007669"/>
    <property type="project" value="EnsemblFungi"/>
</dbReference>
<organism evidence="8 9">
    <name type="scientific">Sugiyamaella lignohabitans</name>
    <dbReference type="NCBI Taxonomy" id="796027"/>
    <lineage>
        <taxon>Eukaryota</taxon>
        <taxon>Fungi</taxon>
        <taxon>Dikarya</taxon>
        <taxon>Ascomycota</taxon>
        <taxon>Saccharomycotina</taxon>
        <taxon>Dipodascomycetes</taxon>
        <taxon>Dipodascales</taxon>
        <taxon>Trichomonascaceae</taxon>
        <taxon>Sugiyamaella</taxon>
    </lineage>
</organism>
<dbReference type="RefSeq" id="XP_018736872.1">
    <property type="nucleotide sequence ID" value="XM_018878904.1"/>
</dbReference>
<dbReference type="OrthoDB" id="6220758at2759"/>
<dbReference type="GO" id="GO:0031491">
    <property type="term" value="F:nucleosome binding"/>
    <property type="evidence" value="ECO:0007669"/>
    <property type="project" value="EnsemblFungi"/>
</dbReference>
<keyword evidence="9" id="KW-1185">Reference proteome</keyword>
<dbReference type="GeneID" id="30033844"/>